<dbReference type="EMBL" id="GDID01003648">
    <property type="protein sequence ID" value="JAP92958.1"/>
    <property type="molecule type" value="Transcribed_RNA"/>
</dbReference>
<gene>
    <name evidence="1" type="ORF">TPC1_14928</name>
</gene>
<keyword evidence="1" id="KW-0472">Membrane</keyword>
<evidence type="ECO:0000313" key="1">
    <source>
        <dbReference type="EMBL" id="JAP92958.1"/>
    </source>
</evidence>
<keyword evidence="1" id="KW-0812">Transmembrane</keyword>
<name>A0A146K9E0_9EUKA</name>
<accession>A0A146K9E0</accession>
<protein>
    <submittedName>
        <fullName evidence="1">Transmembrane domain-containing protein</fullName>
    </submittedName>
</protein>
<dbReference type="AlphaFoldDB" id="A0A146K9E0"/>
<sequence>HLIYENLYGSIFYQYAMCGQTFELFSIQDMEEAFPVTELFYFSQKWNTPQLALSDIIQALHDMNNLKRMLNLNETKQSYYSTKCHDCINDKQHPETLQDILRQNCIDVKSLLTKIQKISKVKDKLKIDAESINAEHEMFFNSYQAPSDQRLNGSLCLLSQNDIQSCKYLFKHLENQIEADSILYVFIPSYPMKSQVTGNQHRLSFCNDQ</sequence>
<proteinExistence type="predicted"/>
<organism evidence="1">
    <name type="scientific">Trepomonas sp. PC1</name>
    <dbReference type="NCBI Taxonomy" id="1076344"/>
    <lineage>
        <taxon>Eukaryota</taxon>
        <taxon>Metamonada</taxon>
        <taxon>Diplomonadida</taxon>
        <taxon>Hexamitidae</taxon>
        <taxon>Hexamitinae</taxon>
        <taxon>Trepomonas</taxon>
    </lineage>
</organism>
<reference evidence="1" key="1">
    <citation type="submission" date="2015-07" db="EMBL/GenBank/DDBJ databases">
        <title>Adaptation to a free-living lifestyle via gene acquisitions in the diplomonad Trepomonas sp. PC1.</title>
        <authorList>
            <person name="Xu F."/>
            <person name="Jerlstrom-Hultqvist J."/>
            <person name="Kolisko M."/>
            <person name="Simpson A.G.B."/>
            <person name="Roger A.J."/>
            <person name="Svard S.G."/>
            <person name="Andersson J.O."/>
        </authorList>
    </citation>
    <scope>NUCLEOTIDE SEQUENCE</scope>
    <source>
        <strain evidence="1">PC1</strain>
    </source>
</reference>
<feature type="non-terminal residue" evidence="1">
    <location>
        <position position="209"/>
    </location>
</feature>
<feature type="non-terminal residue" evidence="1">
    <location>
        <position position="1"/>
    </location>
</feature>